<evidence type="ECO:0000313" key="7">
    <source>
        <dbReference type="Proteomes" id="UP000029278"/>
    </source>
</evidence>
<reference evidence="6 8" key="2">
    <citation type="submission" date="2019-11" db="EMBL/GenBank/DDBJ databases">
        <title>Draft genome sequences of five Paenibacillus species of dairy origin.</title>
        <authorList>
            <person name="Olajide A.M."/>
            <person name="Chen S."/>
            <person name="Lapointe G."/>
        </authorList>
    </citation>
    <scope>NUCLEOTIDE SEQUENCE [LARGE SCALE GENOMIC DNA]</scope>
    <source>
        <strain evidence="6 8">3CT49</strain>
    </source>
</reference>
<sequence length="292" mass="34349">MKRNLHKFFTRKYMISSDYEVFHFLNSDIPLLYLHHHDFYEIYLFISGDITYLIEGKSYDIKPGDIILINTKELHQAVINSMKVPYERIVLWINKSFLQELSSQETDLTLCFESVKKRNVIRADIEFQQNAKTQLNKLLSLENHQGLGKDLLYKAYIAELVVNLSNLVLNDTSNLDISVKKSILIDGIIEYINDHLEEDISIDELSKQFYLSKFHLSREFKKHTGTTIHRYMVQKKLIKAKELILKDYPINSVYKQSGFGDYSNFFRAFKNEYGVTPKQFYELMVASNLNKN</sequence>
<dbReference type="InterPro" id="IPR009057">
    <property type="entry name" value="Homeodomain-like_sf"/>
</dbReference>
<evidence type="ECO:0000256" key="3">
    <source>
        <dbReference type="ARBA" id="ARBA00023163"/>
    </source>
</evidence>
<evidence type="ECO:0000313" key="6">
    <source>
        <dbReference type="EMBL" id="MUG23981.1"/>
    </source>
</evidence>
<dbReference type="GO" id="GO:0003700">
    <property type="term" value="F:DNA-binding transcription factor activity"/>
    <property type="evidence" value="ECO:0007669"/>
    <property type="project" value="InterPro"/>
</dbReference>
<dbReference type="Pfam" id="PF12833">
    <property type="entry name" value="HTH_18"/>
    <property type="match status" value="1"/>
</dbReference>
<dbReference type="STRING" id="44252.DJ90_2279"/>
<evidence type="ECO:0000313" key="8">
    <source>
        <dbReference type="Proteomes" id="UP000442469"/>
    </source>
</evidence>
<gene>
    <name evidence="5" type="ORF">DJ90_2279</name>
    <name evidence="6" type="ORF">GNQ08_16450</name>
</gene>
<dbReference type="Gene3D" id="1.10.10.60">
    <property type="entry name" value="Homeodomain-like"/>
    <property type="match status" value="2"/>
</dbReference>
<dbReference type="Proteomes" id="UP000442469">
    <property type="component" value="Unassembled WGS sequence"/>
</dbReference>
<evidence type="ECO:0000259" key="4">
    <source>
        <dbReference type="PROSITE" id="PS01124"/>
    </source>
</evidence>
<reference evidence="5 7" key="1">
    <citation type="submission" date="2014-04" db="EMBL/GenBank/DDBJ databases">
        <authorList>
            <person name="Bishop-Lilly K.A."/>
            <person name="Broomall S.M."/>
            <person name="Chain P.S."/>
            <person name="Chertkov O."/>
            <person name="Coyne S.R."/>
            <person name="Daligault H.E."/>
            <person name="Davenport K.W."/>
            <person name="Erkkila T."/>
            <person name="Frey K.G."/>
            <person name="Gibbons H.S."/>
            <person name="Gu W."/>
            <person name="Jaissle J."/>
            <person name="Johnson S.L."/>
            <person name="Koroleva G.I."/>
            <person name="Ladner J.T."/>
            <person name="Lo C.-C."/>
            <person name="Minogue T.D."/>
            <person name="Munk C."/>
            <person name="Palacios G.F."/>
            <person name="Redden C.L."/>
            <person name="Rosenzweig C.N."/>
            <person name="Scholz M.B."/>
            <person name="Teshima H."/>
            <person name="Xu Y."/>
        </authorList>
    </citation>
    <scope>NUCLEOTIDE SEQUENCE [LARGE SCALE GENOMIC DNA]</scope>
    <source>
        <strain evidence="5 7">8244</strain>
    </source>
</reference>
<feature type="domain" description="HTH araC/xylS-type" evidence="4">
    <location>
        <begin position="186"/>
        <end position="283"/>
    </location>
</feature>
<dbReference type="Pfam" id="PF02311">
    <property type="entry name" value="AraC_binding"/>
    <property type="match status" value="1"/>
</dbReference>
<dbReference type="InterPro" id="IPR018060">
    <property type="entry name" value="HTH_AraC"/>
</dbReference>
<evidence type="ECO:0000313" key="5">
    <source>
        <dbReference type="EMBL" id="KFM95791.1"/>
    </source>
</evidence>
<dbReference type="HOGENOM" id="CLU_000445_88_3_9"/>
<dbReference type="SMART" id="SM00342">
    <property type="entry name" value="HTH_ARAC"/>
    <property type="match status" value="1"/>
</dbReference>
<dbReference type="Proteomes" id="UP000029278">
    <property type="component" value="Unassembled WGS sequence"/>
</dbReference>
<keyword evidence="1" id="KW-0805">Transcription regulation</keyword>
<protein>
    <submittedName>
        <fullName evidence="5">Cupin domain protein</fullName>
    </submittedName>
    <submittedName>
        <fullName evidence="6">Helix-turn-helix domain-containing protein</fullName>
    </submittedName>
</protein>
<dbReference type="InterPro" id="IPR037923">
    <property type="entry name" value="HTH-like"/>
</dbReference>
<evidence type="ECO:0000256" key="1">
    <source>
        <dbReference type="ARBA" id="ARBA00023015"/>
    </source>
</evidence>
<organism evidence="5 7">
    <name type="scientific">Paenibacillus macerans</name>
    <name type="common">Bacillus macerans</name>
    <dbReference type="NCBI Taxonomy" id="44252"/>
    <lineage>
        <taxon>Bacteria</taxon>
        <taxon>Bacillati</taxon>
        <taxon>Bacillota</taxon>
        <taxon>Bacilli</taxon>
        <taxon>Bacillales</taxon>
        <taxon>Paenibacillaceae</taxon>
        <taxon>Paenibacillus</taxon>
    </lineage>
</organism>
<keyword evidence="2" id="KW-0238">DNA-binding</keyword>
<comment type="caution">
    <text evidence="5">The sequence shown here is derived from an EMBL/GenBank/DDBJ whole genome shotgun (WGS) entry which is preliminary data.</text>
</comment>
<dbReference type="InterPro" id="IPR014710">
    <property type="entry name" value="RmlC-like_jellyroll"/>
</dbReference>
<dbReference type="EMBL" id="WNZZ01000012">
    <property type="protein sequence ID" value="MUG23981.1"/>
    <property type="molecule type" value="Genomic_DNA"/>
</dbReference>
<dbReference type="GeneID" id="77007924"/>
<dbReference type="OrthoDB" id="9774814at2"/>
<evidence type="ECO:0000256" key="2">
    <source>
        <dbReference type="ARBA" id="ARBA00023125"/>
    </source>
</evidence>
<dbReference type="InterPro" id="IPR003313">
    <property type="entry name" value="AraC-bd"/>
</dbReference>
<dbReference type="SUPFAM" id="SSF46689">
    <property type="entry name" value="Homeodomain-like"/>
    <property type="match status" value="2"/>
</dbReference>
<dbReference type="PANTHER" id="PTHR43280:SF34">
    <property type="entry name" value="ARAC-FAMILY TRANSCRIPTIONAL REGULATOR"/>
    <property type="match status" value="1"/>
</dbReference>
<dbReference type="PANTHER" id="PTHR43280">
    <property type="entry name" value="ARAC-FAMILY TRANSCRIPTIONAL REGULATOR"/>
    <property type="match status" value="1"/>
</dbReference>
<dbReference type="PATRIC" id="fig|44252.3.peg.5162"/>
<dbReference type="GO" id="GO:0043565">
    <property type="term" value="F:sequence-specific DNA binding"/>
    <property type="evidence" value="ECO:0007669"/>
    <property type="project" value="InterPro"/>
</dbReference>
<accession>A0A090YC81</accession>
<name>A0A090YC81_PAEMA</name>
<dbReference type="EMBL" id="JMQA01000041">
    <property type="protein sequence ID" value="KFM95791.1"/>
    <property type="molecule type" value="Genomic_DNA"/>
</dbReference>
<dbReference type="PROSITE" id="PS01124">
    <property type="entry name" value="HTH_ARAC_FAMILY_2"/>
    <property type="match status" value="1"/>
</dbReference>
<dbReference type="SUPFAM" id="SSF51215">
    <property type="entry name" value="Regulatory protein AraC"/>
    <property type="match status" value="1"/>
</dbReference>
<dbReference type="Gene3D" id="2.60.120.10">
    <property type="entry name" value="Jelly Rolls"/>
    <property type="match status" value="1"/>
</dbReference>
<keyword evidence="7" id="KW-1185">Reference proteome</keyword>
<dbReference type="RefSeq" id="WP_036623906.1">
    <property type="nucleotide sequence ID" value="NZ_BGML01000008.1"/>
</dbReference>
<proteinExistence type="predicted"/>
<dbReference type="AlphaFoldDB" id="A0A090YC81"/>
<keyword evidence="3" id="KW-0804">Transcription</keyword>